<feature type="transmembrane region" description="Helical" evidence="3">
    <location>
        <begin position="105"/>
        <end position="122"/>
    </location>
</feature>
<dbReference type="InterPro" id="IPR000462">
    <property type="entry name" value="CDP-OH_P_trans"/>
</dbReference>
<feature type="transmembrane region" description="Helical" evidence="3">
    <location>
        <begin position="143"/>
        <end position="161"/>
    </location>
</feature>
<organism evidence="4 5">
    <name type="scientific">Catellatospora coxensis</name>
    <dbReference type="NCBI Taxonomy" id="310354"/>
    <lineage>
        <taxon>Bacteria</taxon>
        <taxon>Bacillati</taxon>
        <taxon>Actinomycetota</taxon>
        <taxon>Actinomycetes</taxon>
        <taxon>Micromonosporales</taxon>
        <taxon>Micromonosporaceae</taxon>
        <taxon>Catellatospora</taxon>
    </lineage>
</organism>
<feature type="transmembrane region" description="Helical" evidence="3">
    <location>
        <begin position="197"/>
        <end position="216"/>
    </location>
</feature>
<reference evidence="4 5" key="1">
    <citation type="submission" date="2021-01" db="EMBL/GenBank/DDBJ databases">
        <title>Whole genome shotgun sequence of Catellatospora coxensis NBRC 107359.</title>
        <authorList>
            <person name="Komaki H."/>
            <person name="Tamura T."/>
        </authorList>
    </citation>
    <scope>NUCLEOTIDE SEQUENCE [LARGE SCALE GENOMIC DNA]</scope>
    <source>
        <strain evidence="4 5">NBRC 107359</strain>
    </source>
</reference>
<dbReference type="GO" id="GO:0008654">
    <property type="term" value="P:phospholipid biosynthetic process"/>
    <property type="evidence" value="ECO:0007669"/>
    <property type="project" value="InterPro"/>
</dbReference>
<proteinExistence type="inferred from homology"/>
<protein>
    <recommendedName>
        <fullName evidence="6">CDP-diacylglycerol--serine O-phosphatidyltransferase</fullName>
    </recommendedName>
</protein>
<evidence type="ECO:0008006" key="6">
    <source>
        <dbReference type="Google" id="ProtNLM"/>
    </source>
</evidence>
<gene>
    <name evidence="4" type="ORF">Cco03nite_24310</name>
</gene>
<comment type="similarity">
    <text evidence="2">Belongs to the CDP-alcohol phosphatidyltransferase class-I family.</text>
</comment>
<evidence type="ECO:0000313" key="4">
    <source>
        <dbReference type="EMBL" id="GIG05731.1"/>
    </source>
</evidence>
<dbReference type="PROSITE" id="PS00379">
    <property type="entry name" value="CDP_ALCOHOL_P_TRANSF"/>
    <property type="match status" value="1"/>
</dbReference>
<name>A0A8J3P6G1_9ACTN</name>
<dbReference type="InterPro" id="IPR043130">
    <property type="entry name" value="CDP-OH_PTrfase_TM_dom"/>
</dbReference>
<dbReference type="RefSeq" id="WP_203692250.1">
    <property type="nucleotide sequence ID" value="NZ_BAAALC010000027.1"/>
</dbReference>
<keyword evidence="5" id="KW-1185">Reference proteome</keyword>
<dbReference type="EMBL" id="BONI01000017">
    <property type="protein sequence ID" value="GIG05731.1"/>
    <property type="molecule type" value="Genomic_DNA"/>
</dbReference>
<dbReference type="AlphaFoldDB" id="A0A8J3P6G1"/>
<comment type="caution">
    <text evidence="4">The sequence shown here is derived from an EMBL/GenBank/DDBJ whole genome shotgun (WGS) entry which is preliminary data.</text>
</comment>
<dbReference type="Pfam" id="PF01066">
    <property type="entry name" value="CDP-OH_P_transf"/>
    <property type="match status" value="1"/>
</dbReference>
<evidence type="ECO:0000313" key="5">
    <source>
        <dbReference type="Proteomes" id="UP000630887"/>
    </source>
</evidence>
<dbReference type="Gene3D" id="1.20.120.1760">
    <property type="match status" value="1"/>
</dbReference>
<keyword evidence="3" id="KW-1133">Transmembrane helix</keyword>
<accession>A0A8J3P6G1</accession>
<evidence type="ECO:0000256" key="1">
    <source>
        <dbReference type="ARBA" id="ARBA00022679"/>
    </source>
</evidence>
<dbReference type="GO" id="GO:0016020">
    <property type="term" value="C:membrane"/>
    <property type="evidence" value="ECO:0007669"/>
    <property type="project" value="InterPro"/>
</dbReference>
<dbReference type="InterPro" id="IPR048254">
    <property type="entry name" value="CDP_ALCOHOL_P_TRANSF_CS"/>
</dbReference>
<dbReference type="Proteomes" id="UP000630887">
    <property type="component" value="Unassembled WGS sequence"/>
</dbReference>
<feature type="transmembrane region" description="Helical" evidence="3">
    <location>
        <begin position="228"/>
        <end position="247"/>
    </location>
</feature>
<feature type="transmembrane region" description="Helical" evidence="3">
    <location>
        <begin position="75"/>
        <end position="99"/>
    </location>
</feature>
<keyword evidence="1 2" id="KW-0808">Transferase</keyword>
<sequence>MRAGGSFARQMLLVPVGRLRKADPSVATSTALPGLDPVELRSIEQAATAEPVEQPTPTTIPLLPGERTLDRRIKFALVQACTLSSLLLGMTAIFLAVIGRPDGRAPMYGALCLLACITFDGLDGALARKFGVASPFGVQMDSLGDMTSFGIAAPVVVFATLQGSVPTPVLIAACAMVACCAAIRLARFNVSPKDGRFFCGVPTTMAATVLAVTVLLKTTMGSALPAEALVFGVVLLAVAMVSSFPYAKLAKVVKLPPTLFLLPLVGLVWNTQVTFGLLVLVYLLSGPVIWARQRRATARIA</sequence>
<feature type="transmembrane region" description="Helical" evidence="3">
    <location>
        <begin position="167"/>
        <end position="185"/>
    </location>
</feature>
<feature type="transmembrane region" description="Helical" evidence="3">
    <location>
        <begin position="259"/>
        <end position="284"/>
    </location>
</feature>
<dbReference type="GO" id="GO:0016780">
    <property type="term" value="F:phosphotransferase activity, for other substituted phosphate groups"/>
    <property type="evidence" value="ECO:0007669"/>
    <property type="project" value="InterPro"/>
</dbReference>
<evidence type="ECO:0000256" key="2">
    <source>
        <dbReference type="RuleBase" id="RU003750"/>
    </source>
</evidence>
<keyword evidence="3" id="KW-0812">Transmembrane</keyword>
<keyword evidence="3" id="KW-0472">Membrane</keyword>
<evidence type="ECO:0000256" key="3">
    <source>
        <dbReference type="SAM" id="Phobius"/>
    </source>
</evidence>